<evidence type="ECO:0000256" key="1">
    <source>
        <dbReference type="SAM" id="MobiDB-lite"/>
    </source>
</evidence>
<feature type="compositionally biased region" description="Polar residues" evidence="1">
    <location>
        <begin position="1"/>
        <end position="10"/>
    </location>
</feature>
<protein>
    <submittedName>
        <fullName evidence="2">Uncharacterized protein</fullName>
    </submittedName>
</protein>
<evidence type="ECO:0000313" key="2">
    <source>
        <dbReference type="EMBL" id="KDR72155.1"/>
    </source>
</evidence>
<feature type="compositionally biased region" description="Polar residues" evidence="1">
    <location>
        <begin position="150"/>
        <end position="159"/>
    </location>
</feature>
<organism evidence="2 3">
    <name type="scientific">Galerina marginata (strain CBS 339.88)</name>
    <dbReference type="NCBI Taxonomy" id="685588"/>
    <lineage>
        <taxon>Eukaryota</taxon>
        <taxon>Fungi</taxon>
        <taxon>Dikarya</taxon>
        <taxon>Basidiomycota</taxon>
        <taxon>Agaricomycotina</taxon>
        <taxon>Agaricomycetes</taxon>
        <taxon>Agaricomycetidae</taxon>
        <taxon>Agaricales</taxon>
        <taxon>Agaricineae</taxon>
        <taxon>Strophariaceae</taxon>
        <taxon>Galerina</taxon>
    </lineage>
</organism>
<feature type="region of interest" description="Disordered" evidence="1">
    <location>
        <begin position="76"/>
        <end position="119"/>
    </location>
</feature>
<accession>A0A067SMI6</accession>
<dbReference type="EMBL" id="KL142390">
    <property type="protein sequence ID" value="KDR72155.1"/>
    <property type="molecule type" value="Genomic_DNA"/>
</dbReference>
<reference evidence="3" key="1">
    <citation type="journal article" date="2014" name="Proc. Natl. Acad. Sci. U.S.A.">
        <title>Extensive sampling of basidiomycete genomes demonstrates inadequacy of the white-rot/brown-rot paradigm for wood decay fungi.</title>
        <authorList>
            <person name="Riley R."/>
            <person name="Salamov A.A."/>
            <person name="Brown D.W."/>
            <person name="Nagy L.G."/>
            <person name="Floudas D."/>
            <person name="Held B.W."/>
            <person name="Levasseur A."/>
            <person name="Lombard V."/>
            <person name="Morin E."/>
            <person name="Otillar R."/>
            <person name="Lindquist E.A."/>
            <person name="Sun H."/>
            <person name="LaButti K.M."/>
            <person name="Schmutz J."/>
            <person name="Jabbour D."/>
            <person name="Luo H."/>
            <person name="Baker S.E."/>
            <person name="Pisabarro A.G."/>
            <person name="Walton J.D."/>
            <person name="Blanchette R.A."/>
            <person name="Henrissat B."/>
            <person name="Martin F."/>
            <person name="Cullen D."/>
            <person name="Hibbett D.S."/>
            <person name="Grigoriev I.V."/>
        </authorList>
    </citation>
    <scope>NUCLEOTIDE SEQUENCE [LARGE SCALE GENOMIC DNA]</scope>
    <source>
        <strain evidence="3">CBS 339.88</strain>
    </source>
</reference>
<feature type="region of interest" description="Disordered" evidence="1">
    <location>
        <begin position="150"/>
        <end position="175"/>
    </location>
</feature>
<feature type="region of interest" description="Disordered" evidence="1">
    <location>
        <begin position="1"/>
        <end position="36"/>
    </location>
</feature>
<proteinExistence type="predicted"/>
<name>A0A067SMI6_GALM3</name>
<dbReference type="Proteomes" id="UP000027222">
    <property type="component" value="Unassembled WGS sequence"/>
</dbReference>
<sequence length="175" mass="18763">MTSEGLQTSPADRRLVGPGFRANRVGRGNGRGAHQQRSDVVDLVLNHHTTSPLSVPTPNGAVNLGLSTSRRHRFDVARPSLPPGCGPTQEGSRSGLRGQDAQGEALEEGDPSINSSTYSIHPDCAGRTRTTFNIAFLRLWCTQRRRRLSTPTSTGSFASTARPPNPSCFNNDDAA</sequence>
<dbReference type="AlphaFoldDB" id="A0A067SMI6"/>
<dbReference type="HOGENOM" id="CLU_1532662_0_0_1"/>
<evidence type="ECO:0000313" key="3">
    <source>
        <dbReference type="Proteomes" id="UP000027222"/>
    </source>
</evidence>
<gene>
    <name evidence="2" type="ORF">GALMADRAFT_159131</name>
</gene>
<keyword evidence="3" id="KW-1185">Reference proteome</keyword>